<dbReference type="RefSeq" id="WP_202953267.1">
    <property type="nucleotide sequence ID" value="NZ_JAPCID010000038.1"/>
</dbReference>
<evidence type="ECO:0000256" key="1">
    <source>
        <dbReference type="SAM" id="Coils"/>
    </source>
</evidence>
<name>A0ABT4RPE0_9ACTN</name>
<protein>
    <submittedName>
        <fullName evidence="2">Uncharacterized protein</fullName>
    </submittedName>
</protein>
<proteinExistence type="predicted"/>
<keyword evidence="1" id="KW-0175">Coiled coil</keyword>
<sequence length="1678" mass="174845">MTDLAAIATARAKGQSAEAEALVLADKLVAAKADRRQLRKDLAELPGRIATIQQALNEAQARIAAATTARANAQAEYDQASAAADAADAAADEAQLNADAAAEEVELMLSDPENRPPASVIAAAQRRAQAAARAATQARSHATAAHNTAGAKFTALTAADAEVAAANAQRTTTQQQLTAAQQQLAAQQGRQSAVEALPGTLSTQIAAQRPKIATAWQQWEQLVPTANPADVTAPEDLAALIGTDLPLALLPVRLETRFDQGQLLVRVYPDSLHVDAHEPELTADEIAWGKRYLEQEQAAGITAPATLEAWRALADRYGAPRAAWIARAAAVPAPPQKAAAWTRAARTNVLPDRWIVLGYRAGTRRFAVLGRPIPDTLALGPDPSATPDPAQPLGPDAQWLVDFDQAVARGMAVRVAADPEGYDRVLVLGLRASLDGTQSAQRLAHLLDAHHYTDGLAVLGPGVATNNTDTVRSGWSTTGEDPAVVLKHERGPALTASPNSDGALTARALGVAVEPFTHATGAQGASVVNERNLRTALWPATWGHLLDQLTDELSDETVATARAHFLTSVAAGGGLPALRLGRQPYGVLPAISLSQWRQYDPAALDEQLVPLLRNLAPTWRAALGTIPRLAPGTDLATFLATAVSMSPHSLRHSIRGVTTPSPDALTFARVAQALAPLRALNLDLQPELAHAVFESAATELTGPLVTAQPGDAPMPTGASFIAWLAASGLDALRTGTPPAGANALLFVLLRHALLRTYALTALRIAKARGISEPDEGDTYARLLAPLEGVTATGQTLGQHLDAARAANSAAGSPAAAQLTELMEVHGALRQLISLPTATLGRLTGGVLDLASHRLDAWVTGQATRKLTALRAKKPAGVRLGGYGVLENVKPTITAGASHGYIHAPSLGQATTAAVLRSGHLAHEGEALQLDLSSRRVRLALALLDGVRAGQPLGALLGYRLERGLHEHHPSLSLDRYVAPLRKLAPLDDLTAAEHDLAVAQQGQQEATGVLAQTQQQLSADRAAHDAATAQVNNAQSLVSGAQTHANALAAQLQSARDDLARLRATPVGGFPGRTDWLAAVAAAENRIRLLEPQVTAANGHVTNLGVALANARSQQTLAAQAVAQREQEILTRQAEVTAATSAVTAAQARVDELKQARPRVSEAVRASNVADGLGLRQRWRAGKAANRWDDTTIPFGKAGLPPLSGADGQAVFAELAALDDAVDALADVLVAESVHQLTQGNAQSAGATVDALSRGEAQPPEIEVVRTPRSGTAVTHRLLILADAAPSTGWPTDDTQVRAKVEPALEAWAASVLGPANRVRVRVQRGDTIEDTDLSALKLSALDVLALQDADIEARFGGELLAAPPTPGSLTLDEFFELARATRELVDGARPLDARDLALPNPDGATGIDTADLAARAAIAAAALDHPGRAAALGITTPEELDRRRKAVAAATTDAERVAAVLGDGFRLLPKVTAPDFSLTASTELQAGDPLAAVTWLQRAAHVRDGASRLESALLGAEATSSPAKLSLKVAQLPRATADRWVGLPGPATGGKVSLVVQTSGAPQPKLAGLVVDEWAEVIPDASQMTGVAFHVPQPAARAPQAILLAVAPDEGRVWSLSALEATVLETLELARLRLVDAEALAATPPSATRLGHYLPATYVASGPSDTVTSDLTAVMST</sequence>
<organism evidence="2 3">
    <name type="scientific">Solirubrobacter deserti</name>
    <dbReference type="NCBI Taxonomy" id="2282478"/>
    <lineage>
        <taxon>Bacteria</taxon>
        <taxon>Bacillati</taxon>
        <taxon>Actinomycetota</taxon>
        <taxon>Thermoleophilia</taxon>
        <taxon>Solirubrobacterales</taxon>
        <taxon>Solirubrobacteraceae</taxon>
        <taxon>Solirubrobacter</taxon>
    </lineage>
</organism>
<dbReference type="PANTHER" id="PTHR43941">
    <property type="entry name" value="STRUCTURAL MAINTENANCE OF CHROMOSOMES PROTEIN 2"/>
    <property type="match status" value="1"/>
</dbReference>
<dbReference type="PANTHER" id="PTHR43941:SF1">
    <property type="entry name" value="STRUCTURAL MAINTENANCE OF CHROMOSOMES PROTEIN 2"/>
    <property type="match status" value="1"/>
</dbReference>
<dbReference type="Proteomes" id="UP001147700">
    <property type="component" value="Unassembled WGS sequence"/>
</dbReference>
<comment type="caution">
    <text evidence="2">The sequence shown here is derived from an EMBL/GenBank/DDBJ whole genome shotgun (WGS) entry which is preliminary data.</text>
</comment>
<accession>A0ABT4RPE0</accession>
<gene>
    <name evidence="2" type="ORF">OJ962_23145</name>
</gene>
<dbReference type="EMBL" id="JAPCID010000038">
    <property type="protein sequence ID" value="MDA0140414.1"/>
    <property type="molecule type" value="Genomic_DNA"/>
</dbReference>
<evidence type="ECO:0000313" key="3">
    <source>
        <dbReference type="Proteomes" id="UP001147700"/>
    </source>
</evidence>
<dbReference type="Gene3D" id="1.10.287.1490">
    <property type="match status" value="1"/>
</dbReference>
<keyword evidence="3" id="KW-1185">Reference proteome</keyword>
<evidence type="ECO:0000313" key="2">
    <source>
        <dbReference type="EMBL" id="MDA0140414.1"/>
    </source>
</evidence>
<feature type="coiled-coil region" evidence="1">
    <location>
        <begin position="49"/>
        <end position="104"/>
    </location>
</feature>
<reference evidence="2" key="1">
    <citation type="submission" date="2022-10" db="EMBL/GenBank/DDBJ databases">
        <title>The WGS of Solirubrobacter sp. CPCC 204708.</title>
        <authorList>
            <person name="Jiang Z."/>
        </authorList>
    </citation>
    <scope>NUCLEOTIDE SEQUENCE</scope>
    <source>
        <strain evidence="2">CPCC 204708</strain>
    </source>
</reference>